<name>A0A6A9QR93_SULME</name>
<dbReference type="EMBL" id="WGGD01000005">
    <property type="protein sequence ID" value="MUN29825.1"/>
    <property type="molecule type" value="Genomic_DNA"/>
</dbReference>
<evidence type="ECO:0000313" key="1">
    <source>
        <dbReference type="EMBL" id="MUN29825.1"/>
    </source>
</evidence>
<reference evidence="1 2" key="1">
    <citation type="submission" date="2019-10" db="EMBL/GenBank/DDBJ databases">
        <title>Sequencing and Assembly of Multiple Reported Metal-Biooxidizing Members of the Extremely Thermoacidophilic Archaeal Family Sulfolobaceae.</title>
        <authorList>
            <person name="Counts J.A."/>
            <person name="Kelly R.M."/>
        </authorList>
    </citation>
    <scope>NUCLEOTIDE SEQUENCE [LARGE SCALE GENOMIC DNA]</scope>
    <source>
        <strain evidence="1 2">DSM 6482</strain>
    </source>
</reference>
<sequence>MILGTLASDKLVTTVNAILSEVFTEISPNKVKIFAEQKPQFDYQKIREYLRVLNVDSEVEVKVIGTGISNWKQQLSTETVDVADVTPGRKYMALALHNYVKAGEVRYVYLQNESKGYRPFGYVPFQEIKVVNLRDGKEIQMRAIKTRRELERRVKLGYVGIRTTLNMLSLLGKVEIDGIPRQDVRVDQGIEEMCSIWSGRRRFKEEKILFETQGRLIADTNVYINLGPRLLSLRNRILPASSTYAELLNKVTSTQRNDYNLIKFQLGMYAFRLVHEKLPDPNRKFGDASLVGEARALKGEMTENLTLITGDAGVMKSARLKGINVVFLHDLEKREEEDLASKAFCLSAFENVEVKVNGDTFLRIGGWDTEKSTVESLKEEYNYSYLSSLLTG</sequence>
<evidence type="ECO:0000313" key="2">
    <source>
        <dbReference type="Proteomes" id="UP000470772"/>
    </source>
</evidence>
<dbReference type="SUPFAM" id="SSF88723">
    <property type="entry name" value="PIN domain-like"/>
    <property type="match status" value="1"/>
</dbReference>
<proteinExistence type="predicted"/>
<comment type="caution">
    <text evidence="1">The sequence shown here is derived from an EMBL/GenBank/DDBJ whole genome shotgun (WGS) entry which is preliminary data.</text>
</comment>
<dbReference type="InterPro" id="IPR029060">
    <property type="entry name" value="PIN-like_dom_sf"/>
</dbReference>
<dbReference type="AlphaFoldDB" id="A0A6A9QR93"/>
<gene>
    <name evidence="1" type="ORF">GC250_10370</name>
</gene>
<protein>
    <submittedName>
        <fullName evidence="1">Uncharacterized protein</fullName>
    </submittedName>
</protein>
<dbReference type="RefSeq" id="WP_054838871.1">
    <property type="nucleotide sequence ID" value="NZ_BBBY01000022.1"/>
</dbReference>
<keyword evidence="2" id="KW-1185">Reference proteome</keyword>
<organism evidence="1 2">
    <name type="scientific">Sulfuracidifex metallicus DSM 6482 = JCM 9184</name>
    <dbReference type="NCBI Taxonomy" id="523847"/>
    <lineage>
        <taxon>Archaea</taxon>
        <taxon>Thermoproteota</taxon>
        <taxon>Thermoprotei</taxon>
        <taxon>Sulfolobales</taxon>
        <taxon>Sulfolobaceae</taxon>
        <taxon>Sulfuracidifex</taxon>
    </lineage>
</organism>
<accession>A0A6A9QR93</accession>
<dbReference type="Proteomes" id="UP000470772">
    <property type="component" value="Unassembled WGS sequence"/>
</dbReference>
<dbReference type="OrthoDB" id="43803at2157"/>